<accession>A0ABD1QHT0</accession>
<evidence type="ECO:0000313" key="3">
    <source>
        <dbReference type="Proteomes" id="UP001604336"/>
    </source>
</evidence>
<evidence type="ECO:0000256" key="1">
    <source>
        <dbReference type="SAM" id="MobiDB-lite"/>
    </source>
</evidence>
<name>A0ABD1QHT0_9LAMI</name>
<dbReference type="EMBL" id="JBFOLK010000011">
    <property type="protein sequence ID" value="KAL2475791.1"/>
    <property type="molecule type" value="Genomic_DNA"/>
</dbReference>
<feature type="compositionally biased region" description="Basic and acidic residues" evidence="1">
    <location>
        <begin position="113"/>
        <end position="127"/>
    </location>
</feature>
<gene>
    <name evidence="2" type="ORF">Adt_36527</name>
</gene>
<dbReference type="Proteomes" id="UP001604336">
    <property type="component" value="Unassembled WGS sequence"/>
</dbReference>
<dbReference type="AlphaFoldDB" id="A0ABD1QHT0"/>
<organism evidence="2 3">
    <name type="scientific">Abeliophyllum distichum</name>
    <dbReference type="NCBI Taxonomy" id="126358"/>
    <lineage>
        <taxon>Eukaryota</taxon>
        <taxon>Viridiplantae</taxon>
        <taxon>Streptophyta</taxon>
        <taxon>Embryophyta</taxon>
        <taxon>Tracheophyta</taxon>
        <taxon>Spermatophyta</taxon>
        <taxon>Magnoliopsida</taxon>
        <taxon>eudicotyledons</taxon>
        <taxon>Gunneridae</taxon>
        <taxon>Pentapetalae</taxon>
        <taxon>asterids</taxon>
        <taxon>lamiids</taxon>
        <taxon>Lamiales</taxon>
        <taxon>Oleaceae</taxon>
        <taxon>Forsythieae</taxon>
        <taxon>Abeliophyllum</taxon>
    </lineage>
</organism>
<sequence>MAEETKKPTTEGVVVSDVCMTKTPTTAVVEKKGPQQPEPKVEKVGKPVVEGEKEATVVEDEKVAESASFKEESNKVDDLIDLEKKALDEFKHLIQKALNKHEFTAPPPPPPPTKEEEKKEKEEESKKGQQSRNPKPRWRKMKKRKPKRGEILAESRRSFPLNRCLSKTKKN</sequence>
<evidence type="ECO:0000313" key="2">
    <source>
        <dbReference type="EMBL" id="KAL2475791.1"/>
    </source>
</evidence>
<feature type="region of interest" description="Disordered" evidence="1">
    <location>
        <begin position="98"/>
        <end position="171"/>
    </location>
</feature>
<feature type="compositionally biased region" description="Basic residues" evidence="1">
    <location>
        <begin position="134"/>
        <end position="147"/>
    </location>
</feature>
<feature type="region of interest" description="Disordered" evidence="1">
    <location>
        <begin position="27"/>
        <end position="72"/>
    </location>
</feature>
<feature type="compositionally biased region" description="Basic and acidic residues" evidence="1">
    <location>
        <begin position="148"/>
        <end position="157"/>
    </location>
</feature>
<comment type="caution">
    <text evidence="2">The sequence shown here is derived from an EMBL/GenBank/DDBJ whole genome shotgun (WGS) entry which is preliminary data.</text>
</comment>
<protein>
    <submittedName>
        <fullName evidence="2">Patellin-3-like</fullName>
    </submittedName>
</protein>
<keyword evidence="3" id="KW-1185">Reference proteome</keyword>
<proteinExistence type="predicted"/>
<reference evidence="3" key="1">
    <citation type="submission" date="2024-07" db="EMBL/GenBank/DDBJ databases">
        <title>Two chromosome-level genome assemblies of Korean endemic species Abeliophyllum distichum and Forsythia ovata (Oleaceae).</title>
        <authorList>
            <person name="Jang H."/>
        </authorList>
    </citation>
    <scope>NUCLEOTIDE SEQUENCE [LARGE SCALE GENOMIC DNA]</scope>
</reference>
<feature type="compositionally biased region" description="Basic and acidic residues" evidence="1">
    <location>
        <begin position="29"/>
        <end position="72"/>
    </location>
</feature>